<keyword evidence="2" id="KW-0560">Oxidoreductase</keyword>
<evidence type="ECO:0000259" key="1">
    <source>
        <dbReference type="Pfam" id="PF22289"/>
    </source>
</evidence>
<keyword evidence="2" id="KW-0503">Monooxygenase</keyword>
<dbReference type="InterPro" id="IPR048037">
    <property type="entry name" value="DmmA-like_C"/>
</dbReference>
<organism evidence="2 3">
    <name type="scientific">Bacillus kandeliae</name>
    <dbReference type="NCBI Taxonomy" id="3129297"/>
    <lineage>
        <taxon>Bacteria</taxon>
        <taxon>Bacillati</taxon>
        <taxon>Bacillota</taxon>
        <taxon>Bacilli</taxon>
        <taxon>Bacillales</taxon>
        <taxon>Bacillaceae</taxon>
        <taxon>Bacillus</taxon>
    </lineage>
</organism>
<dbReference type="RefSeq" id="WP_338751841.1">
    <property type="nucleotide sequence ID" value="NZ_CP147404.1"/>
</dbReference>
<protein>
    <submittedName>
        <fullName evidence="2">Dimethylamine monooxygenase subunit DmmA family protein</fullName>
    </submittedName>
</protein>
<dbReference type="Pfam" id="PF22289">
    <property type="entry name" value="DmmA-like_C"/>
    <property type="match status" value="1"/>
</dbReference>
<name>A0ABZ2N582_9BACI</name>
<keyword evidence="3" id="KW-1185">Reference proteome</keyword>
<dbReference type="EMBL" id="CP147404">
    <property type="protein sequence ID" value="WXB92878.1"/>
    <property type="molecule type" value="Genomic_DNA"/>
</dbReference>
<feature type="domain" description="Dimethylamine monooxygenase subunit DmmA-like C-terminal" evidence="1">
    <location>
        <begin position="118"/>
        <end position="159"/>
    </location>
</feature>
<gene>
    <name evidence="2" type="ORF">WDJ61_16875</name>
</gene>
<sequence>MYNSPVLFDQSETITNQFSLHPVRRNHLIIFEQQSAKDISHLINYMKLEDIEHELYEIHESTHLEDLQAILNRQKMGTQLYIASQWDQAVAIFTAAEAAGFTEDEIQTVINGPKRRYVYCMKCYQLSEIGDEQEAQCSHCQAMMEVGPFFSKVRKGYIGYPFKPSGKETVENL</sequence>
<accession>A0ABZ2N582</accession>
<evidence type="ECO:0000313" key="2">
    <source>
        <dbReference type="EMBL" id="WXB92878.1"/>
    </source>
</evidence>
<dbReference type="GO" id="GO:0004497">
    <property type="term" value="F:monooxygenase activity"/>
    <property type="evidence" value="ECO:0007669"/>
    <property type="project" value="UniProtKB-KW"/>
</dbReference>
<dbReference type="NCBIfam" id="NF041259">
    <property type="entry name" value="mono_DmmA_fam"/>
    <property type="match status" value="1"/>
</dbReference>
<proteinExistence type="predicted"/>
<dbReference type="Proteomes" id="UP001387364">
    <property type="component" value="Chromosome"/>
</dbReference>
<evidence type="ECO:0000313" key="3">
    <source>
        <dbReference type="Proteomes" id="UP001387364"/>
    </source>
</evidence>
<reference evidence="2 3" key="1">
    <citation type="submission" date="2024-02" db="EMBL/GenBank/DDBJ databases">
        <title>Seven novel Bacillus-like species.</title>
        <authorList>
            <person name="Liu G."/>
        </authorList>
    </citation>
    <scope>NUCLEOTIDE SEQUENCE [LARGE SCALE GENOMIC DNA]</scope>
    <source>
        <strain evidence="2 3">FJAT-52991</strain>
    </source>
</reference>